<dbReference type="Proteomes" id="UP001209318">
    <property type="component" value="Unassembled WGS sequence"/>
</dbReference>
<dbReference type="Gene3D" id="3.40.50.1110">
    <property type="entry name" value="SGNH hydrolase"/>
    <property type="match status" value="1"/>
</dbReference>
<comment type="caution">
    <text evidence="2">The sequence shown here is derived from an EMBL/GenBank/DDBJ whole genome shotgun (WGS) entry which is preliminary data.</text>
</comment>
<proteinExistence type="predicted"/>
<dbReference type="RefSeq" id="WP_263072870.1">
    <property type="nucleotide sequence ID" value="NZ_JAOUSF010000003.1"/>
</dbReference>
<dbReference type="EMBL" id="JAOUSF010000003">
    <property type="protein sequence ID" value="MCU9613632.1"/>
    <property type="molecule type" value="Genomic_DNA"/>
</dbReference>
<dbReference type="PANTHER" id="PTHR30383">
    <property type="entry name" value="THIOESTERASE 1/PROTEASE 1/LYSOPHOSPHOLIPASE L1"/>
    <property type="match status" value="1"/>
</dbReference>
<accession>A0AAE3LN98</accession>
<dbReference type="InterPro" id="IPR013830">
    <property type="entry name" value="SGNH_hydro"/>
</dbReference>
<sequence length="281" mass="31725">MKKITFIFLIIFLILFASIPLFSSPSNVTIQAERKSTSLVKQSLPADFIPKTLKIAALGDSLTEGVGDSTHEGGYLKYLKDELMGLKGVKEVVVENHGVKGNRTDQLLARMEKPDVKQDTEAADIVLLTIGGNDIMKVVRDNFANLHIDKFNEEQKQYEENLHAIISKVKEDNPDAVILLIGLYNPFSQMLSGIKEFDQILNNWNNAGKEIVTSYENGYFVEIEDIFSNGNDTEVLYEDLFHPNDKGYEMIADRVFSTLTVDIEPVLNEWFVIKEEANEEN</sequence>
<organism evidence="2 3">
    <name type="scientific">Perspicuibacillus lycopersici</name>
    <dbReference type="NCBI Taxonomy" id="1325689"/>
    <lineage>
        <taxon>Bacteria</taxon>
        <taxon>Bacillati</taxon>
        <taxon>Bacillota</taxon>
        <taxon>Bacilli</taxon>
        <taxon>Bacillales</taxon>
        <taxon>Bacillaceae</taxon>
        <taxon>Perspicuibacillus</taxon>
    </lineage>
</organism>
<evidence type="ECO:0000259" key="1">
    <source>
        <dbReference type="Pfam" id="PF13472"/>
    </source>
</evidence>
<keyword evidence="3" id="KW-1185">Reference proteome</keyword>
<evidence type="ECO:0000313" key="2">
    <source>
        <dbReference type="EMBL" id="MCU9613632.1"/>
    </source>
</evidence>
<protein>
    <submittedName>
        <fullName evidence="2">SGNH/GDSL hydrolase family protein</fullName>
    </submittedName>
</protein>
<dbReference type="InterPro" id="IPR036514">
    <property type="entry name" value="SGNH_hydro_sf"/>
</dbReference>
<name>A0AAE3LN98_9BACI</name>
<gene>
    <name evidence="2" type="ORF">OEV98_08670</name>
</gene>
<keyword evidence="2" id="KW-0378">Hydrolase</keyword>
<dbReference type="GO" id="GO:0004622">
    <property type="term" value="F:phosphatidylcholine lysophospholipase activity"/>
    <property type="evidence" value="ECO:0007669"/>
    <property type="project" value="TreeGrafter"/>
</dbReference>
<dbReference type="InterPro" id="IPR051532">
    <property type="entry name" value="Ester_Hydrolysis_Enzymes"/>
</dbReference>
<dbReference type="AlphaFoldDB" id="A0AAE3LN98"/>
<reference evidence="2" key="1">
    <citation type="submission" date="2022-10" db="EMBL/GenBank/DDBJ databases">
        <title>Description of Fervidibacillus gen. nov. in the family Fervidibacillaceae fam. nov. with two species, Fervidibacillus albus sp. nov., and Fervidibacillus halotolerans sp. nov., isolated from tidal flat sediments.</title>
        <authorList>
            <person name="Kwon K.K."/>
            <person name="Yang S.-H."/>
        </authorList>
    </citation>
    <scope>NUCLEOTIDE SEQUENCE</scope>
    <source>
        <strain evidence="2">JCM 19140</strain>
    </source>
</reference>
<evidence type="ECO:0000313" key="3">
    <source>
        <dbReference type="Proteomes" id="UP001209318"/>
    </source>
</evidence>
<dbReference type="SUPFAM" id="SSF52266">
    <property type="entry name" value="SGNH hydrolase"/>
    <property type="match status" value="1"/>
</dbReference>
<dbReference type="CDD" id="cd04506">
    <property type="entry name" value="SGNH_hydrolase_YpmR_like"/>
    <property type="match status" value="1"/>
</dbReference>
<dbReference type="PANTHER" id="PTHR30383:SF27">
    <property type="entry name" value="SPORE GERMINATION LIPASE LIPC"/>
    <property type="match status" value="1"/>
</dbReference>
<dbReference type="Pfam" id="PF13472">
    <property type="entry name" value="Lipase_GDSL_2"/>
    <property type="match status" value="1"/>
</dbReference>
<feature type="domain" description="SGNH hydrolase-type esterase" evidence="1">
    <location>
        <begin position="57"/>
        <end position="249"/>
    </location>
</feature>